<dbReference type="RefSeq" id="WP_026801893.1">
    <property type="nucleotide sequence ID" value="NZ_AULI01000033.1"/>
</dbReference>
<dbReference type="AlphaFoldDB" id="A0A0A5G7E1"/>
<gene>
    <name evidence="1" type="ORF">N781_15875</name>
</gene>
<dbReference type="Proteomes" id="UP000030528">
    <property type="component" value="Unassembled WGS sequence"/>
</dbReference>
<dbReference type="EMBL" id="AVPE01000036">
    <property type="protein sequence ID" value="KGX87093.1"/>
    <property type="molecule type" value="Genomic_DNA"/>
</dbReference>
<protein>
    <submittedName>
        <fullName evidence="1">Uncharacterized protein</fullName>
    </submittedName>
</protein>
<name>A0A0A5G7E1_9BACI</name>
<evidence type="ECO:0000313" key="2">
    <source>
        <dbReference type="Proteomes" id="UP000030528"/>
    </source>
</evidence>
<keyword evidence="2" id="KW-1185">Reference proteome</keyword>
<sequence length="139" mass="16455">MMYLSSIRANGILQQIINNYRSSREVREKTQQPFFKTGEEVHSLKGEVYAFLFAARGILDTISTLVHFLYGPSSSQFSSFVDYVKFLKSDKENKVFEDKEMLDYIENEMDWFWVLKDLRDQITHIGSLDFDFHEKNQVF</sequence>
<proteinExistence type="predicted"/>
<evidence type="ECO:0000313" key="1">
    <source>
        <dbReference type="EMBL" id="KGX87093.1"/>
    </source>
</evidence>
<organism evidence="1 2">
    <name type="scientific">Pontibacillus halophilus JSM 076056 = DSM 19796</name>
    <dbReference type="NCBI Taxonomy" id="1385510"/>
    <lineage>
        <taxon>Bacteria</taxon>
        <taxon>Bacillati</taxon>
        <taxon>Bacillota</taxon>
        <taxon>Bacilli</taxon>
        <taxon>Bacillales</taxon>
        <taxon>Bacillaceae</taxon>
        <taxon>Pontibacillus</taxon>
    </lineage>
</organism>
<comment type="caution">
    <text evidence="1">The sequence shown here is derived from an EMBL/GenBank/DDBJ whole genome shotgun (WGS) entry which is preliminary data.</text>
</comment>
<reference evidence="1 2" key="1">
    <citation type="submission" date="2013-08" db="EMBL/GenBank/DDBJ databases">
        <authorList>
            <person name="Huang J."/>
            <person name="Wang G."/>
        </authorList>
    </citation>
    <scope>NUCLEOTIDE SEQUENCE [LARGE SCALE GENOMIC DNA]</scope>
    <source>
        <strain evidence="1 2">JSM 076056</strain>
    </source>
</reference>
<accession>A0A0A5G7E1</accession>